<dbReference type="InterPro" id="IPR012792">
    <property type="entry name" value="3-oxoacid_CoA-transf_A"/>
</dbReference>
<keyword evidence="2 3" id="KW-0808">Transferase</keyword>
<dbReference type="SMART" id="SM00882">
    <property type="entry name" value="CoA_trans"/>
    <property type="match status" value="1"/>
</dbReference>
<sequence>MTKVRSSASEALGDVLRDGMTLAVGGFGLSGIPADLIDAVRASGVKDLTVVSNNMGVDGKGLGVLLEAGQVRRVIASYVGENKLFAEQLLDGRLEVEFSPQGTLAERLRAGGAGIPAFYTKTGVGTLIAEGKPLADFDGETYLQERAIIADVSLVHAYRADTEGNLVYRYTARNFNPVVATAGRVTIAEAEVIVPRGEIDPHDVVTPGVFVQRLVQASNRIKDIEQRTVRPRPAAVPS</sequence>
<keyword evidence="4" id="KW-1185">Reference proteome</keyword>
<dbReference type="OrthoDB" id="3369756at2"/>
<comment type="similarity">
    <text evidence="1">Belongs to the 3-oxoacid CoA-transferase subunit A family.</text>
</comment>
<dbReference type="Pfam" id="PF01144">
    <property type="entry name" value="CoA_trans"/>
    <property type="match status" value="1"/>
</dbReference>
<evidence type="ECO:0000313" key="3">
    <source>
        <dbReference type="EMBL" id="TFC82193.1"/>
    </source>
</evidence>
<dbReference type="PANTHER" id="PTHR13707">
    <property type="entry name" value="KETOACID-COENZYME A TRANSFERASE"/>
    <property type="match status" value="1"/>
</dbReference>
<dbReference type="InterPro" id="IPR004163">
    <property type="entry name" value="CoA_transf_BS"/>
</dbReference>
<reference evidence="3 4" key="1">
    <citation type="submission" date="2019-03" db="EMBL/GenBank/DDBJ databases">
        <title>Genomics of glacier-inhabiting Cryobacterium strains.</title>
        <authorList>
            <person name="Liu Q."/>
            <person name="Xin Y.-H."/>
        </authorList>
    </citation>
    <scope>NUCLEOTIDE SEQUENCE [LARGE SCALE GENOMIC DNA]</scope>
    <source>
        <strain evidence="3 4">TMT2-48-2</strain>
    </source>
</reference>
<evidence type="ECO:0000313" key="4">
    <source>
        <dbReference type="Proteomes" id="UP000298433"/>
    </source>
</evidence>
<gene>
    <name evidence="3" type="ORF">E3T23_04425</name>
</gene>
<dbReference type="RefSeq" id="WP_134369204.1">
    <property type="nucleotide sequence ID" value="NZ_SOGN01000026.1"/>
</dbReference>
<dbReference type="GO" id="GO:0008410">
    <property type="term" value="F:CoA-transferase activity"/>
    <property type="evidence" value="ECO:0007669"/>
    <property type="project" value="InterPro"/>
</dbReference>
<dbReference type="PROSITE" id="PS01273">
    <property type="entry name" value="COA_TRANSF_1"/>
    <property type="match status" value="1"/>
</dbReference>
<dbReference type="InterPro" id="IPR037171">
    <property type="entry name" value="NagB/RpiA_transferase-like"/>
</dbReference>
<protein>
    <submittedName>
        <fullName evidence="3">CoA transferase subunit A</fullName>
    </submittedName>
</protein>
<proteinExistence type="inferred from homology"/>
<comment type="caution">
    <text evidence="3">The sequence shown here is derived from an EMBL/GenBank/DDBJ whole genome shotgun (WGS) entry which is preliminary data.</text>
</comment>
<dbReference type="PANTHER" id="PTHR13707:SF60">
    <property type="entry name" value="ACETATE COA-TRANSFERASE SUBUNIT ALPHA"/>
    <property type="match status" value="1"/>
</dbReference>
<dbReference type="SUPFAM" id="SSF100950">
    <property type="entry name" value="NagB/RpiA/CoA transferase-like"/>
    <property type="match status" value="1"/>
</dbReference>
<dbReference type="AlphaFoldDB" id="A0A4R8XTN1"/>
<dbReference type="Proteomes" id="UP000298433">
    <property type="component" value="Unassembled WGS sequence"/>
</dbReference>
<accession>A0A4R8XTN1</accession>
<name>A0A4R8XTN1_9MICO</name>
<evidence type="ECO:0000256" key="1">
    <source>
        <dbReference type="ARBA" id="ARBA00005612"/>
    </source>
</evidence>
<dbReference type="EMBL" id="SOGN01000026">
    <property type="protein sequence ID" value="TFC82193.1"/>
    <property type="molecule type" value="Genomic_DNA"/>
</dbReference>
<dbReference type="NCBIfam" id="TIGR02429">
    <property type="entry name" value="pcaI_scoA_fam"/>
    <property type="match status" value="1"/>
</dbReference>
<organism evidence="3 4">
    <name type="scientific">Cryobacterium cheniae</name>
    <dbReference type="NCBI Taxonomy" id="1259262"/>
    <lineage>
        <taxon>Bacteria</taxon>
        <taxon>Bacillati</taxon>
        <taxon>Actinomycetota</taxon>
        <taxon>Actinomycetes</taxon>
        <taxon>Micrococcales</taxon>
        <taxon>Microbacteriaceae</taxon>
        <taxon>Cryobacterium</taxon>
    </lineage>
</organism>
<dbReference type="InterPro" id="IPR004165">
    <property type="entry name" value="CoA_trans_fam_I"/>
</dbReference>
<evidence type="ECO:0000256" key="2">
    <source>
        <dbReference type="ARBA" id="ARBA00022679"/>
    </source>
</evidence>
<dbReference type="Gene3D" id="3.40.1080.10">
    <property type="entry name" value="Glutaconate Coenzyme A-transferase"/>
    <property type="match status" value="1"/>
</dbReference>